<dbReference type="EMBL" id="BONY01000037">
    <property type="protein sequence ID" value="GIH07463.1"/>
    <property type="molecule type" value="Genomic_DNA"/>
</dbReference>
<comment type="caution">
    <text evidence="3">The sequence shown here is derived from an EMBL/GenBank/DDBJ whole genome shotgun (WGS) entry which is preliminary data.</text>
</comment>
<protein>
    <recommendedName>
        <fullName evidence="2">Helix-turn-helix domain-containing protein</fullName>
    </recommendedName>
</protein>
<feature type="compositionally biased region" description="Polar residues" evidence="1">
    <location>
        <begin position="1"/>
        <end position="10"/>
    </location>
</feature>
<feature type="region of interest" description="Disordered" evidence="1">
    <location>
        <begin position="1"/>
        <end position="28"/>
    </location>
</feature>
<dbReference type="GO" id="GO:0003677">
    <property type="term" value="F:DNA binding"/>
    <property type="evidence" value="ECO:0007669"/>
    <property type="project" value="InterPro"/>
</dbReference>
<dbReference type="Proteomes" id="UP000612899">
    <property type="component" value="Unassembled WGS sequence"/>
</dbReference>
<feature type="domain" description="Helix-turn-helix" evidence="2">
    <location>
        <begin position="44"/>
        <end position="89"/>
    </location>
</feature>
<keyword evidence="4" id="KW-1185">Reference proteome</keyword>
<proteinExistence type="predicted"/>
<dbReference type="InterPro" id="IPR041657">
    <property type="entry name" value="HTH_17"/>
</dbReference>
<gene>
    <name evidence="3" type="ORF">Rhe02_55300</name>
</gene>
<evidence type="ECO:0000313" key="4">
    <source>
        <dbReference type="Proteomes" id="UP000612899"/>
    </source>
</evidence>
<dbReference type="InterPro" id="IPR010093">
    <property type="entry name" value="SinI_DNA-bd"/>
</dbReference>
<dbReference type="NCBIfam" id="TIGR01764">
    <property type="entry name" value="excise"/>
    <property type="match status" value="1"/>
</dbReference>
<dbReference type="Pfam" id="PF12728">
    <property type="entry name" value="HTH_17"/>
    <property type="match status" value="1"/>
</dbReference>
<reference evidence="3" key="1">
    <citation type="submission" date="2021-01" db="EMBL/GenBank/DDBJ databases">
        <title>Whole genome shotgun sequence of Rhizocola hellebori NBRC 109834.</title>
        <authorList>
            <person name="Komaki H."/>
            <person name="Tamura T."/>
        </authorList>
    </citation>
    <scope>NUCLEOTIDE SEQUENCE</scope>
    <source>
        <strain evidence="3">NBRC 109834</strain>
    </source>
</reference>
<sequence length="98" mass="10814">MFRQPRSTTHPVKEKASDRNSITTPHQRPCGAIAIPAQTTREIYTVAEVAVMLGLTLGGAYELVRDGTIPALKLGGRWVIPKKRFHAWLVGFQEEASS</sequence>
<name>A0A8J3QD19_9ACTN</name>
<evidence type="ECO:0000259" key="2">
    <source>
        <dbReference type="Pfam" id="PF12728"/>
    </source>
</evidence>
<organism evidence="3 4">
    <name type="scientific">Rhizocola hellebori</name>
    <dbReference type="NCBI Taxonomy" id="1392758"/>
    <lineage>
        <taxon>Bacteria</taxon>
        <taxon>Bacillati</taxon>
        <taxon>Actinomycetota</taxon>
        <taxon>Actinomycetes</taxon>
        <taxon>Micromonosporales</taxon>
        <taxon>Micromonosporaceae</taxon>
        <taxon>Rhizocola</taxon>
    </lineage>
</organism>
<evidence type="ECO:0000313" key="3">
    <source>
        <dbReference type="EMBL" id="GIH07463.1"/>
    </source>
</evidence>
<dbReference type="AlphaFoldDB" id="A0A8J3QD19"/>
<evidence type="ECO:0000256" key="1">
    <source>
        <dbReference type="SAM" id="MobiDB-lite"/>
    </source>
</evidence>
<accession>A0A8J3QD19</accession>